<evidence type="ECO:0000256" key="3">
    <source>
        <dbReference type="ARBA" id="ARBA00023136"/>
    </source>
</evidence>
<evidence type="ECO:0000256" key="2">
    <source>
        <dbReference type="ARBA" id="ARBA00005778"/>
    </source>
</evidence>
<comment type="similarity">
    <text evidence="2">Belongs to the CYRI family.</text>
</comment>
<proteinExistence type="inferred from homology"/>
<feature type="domain" description="CYRIA/CYRIB Rac1 binding" evidence="5">
    <location>
        <begin position="34"/>
        <end position="330"/>
    </location>
</feature>
<reference evidence="6" key="1">
    <citation type="submission" date="2020-10" db="EMBL/GenBank/DDBJ databases">
        <authorList>
            <person name="Kikuchi T."/>
        </authorList>
    </citation>
    <scope>NUCLEOTIDE SEQUENCE</scope>
    <source>
        <strain evidence="6">NKZ352</strain>
    </source>
</reference>
<evidence type="ECO:0000259" key="5">
    <source>
        <dbReference type="Pfam" id="PF07159"/>
    </source>
</evidence>
<dbReference type="GO" id="GO:0030833">
    <property type="term" value="P:regulation of actin filament polymerization"/>
    <property type="evidence" value="ECO:0007669"/>
    <property type="project" value="InterPro"/>
</dbReference>
<dbReference type="EMBL" id="CAJGYM010000040">
    <property type="protein sequence ID" value="CAD6194008.1"/>
    <property type="molecule type" value="Genomic_DNA"/>
</dbReference>
<keyword evidence="4" id="KW-0449">Lipoprotein</keyword>
<dbReference type="GO" id="GO:0031267">
    <property type="term" value="F:small GTPase binding"/>
    <property type="evidence" value="ECO:0007669"/>
    <property type="project" value="InterPro"/>
</dbReference>
<dbReference type="GO" id="GO:0016020">
    <property type="term" value="C:membrane"/>
    <property type="evidence" value="ECO:0007669"/>
    <property type="project" value="UniProtKB-SubCell"/>
</dbReference>
<comment type="subcellular location">
    <subcellularLocation>
        <location evidence="1">Membrane</location>
        <topology evidence="1">Lipid-anchor</topology>
    </subcellularLocation>
</comment>
<dbReference type="InterPro" id="IPR039789">
    <property type="entry name" value="CYRI"/>
</dbReference>
<evidence type="ECO:0000256" key="4">
    <source>
        <dbReference type="ARBA" id="ARBA00023288"/>
    </source>
</evidence>
<dbReference type="AlphaFoldDB" id="A0A8S1HHW0"/>
<dbReference type="Pfam" id="PF07159">
    <property type="entry name" value="CYRIA-B_Rac1-bd"/>
    <property type="match status" value="1"/>
</dbReference>
<dbReference type="PANTHER" id="PTHR12422">
    <property type="entry name" value="GH09096P"/>
    <property type="match status" value="1"/>
</dbReference>
<dbReference type="Proteomes" id="UP000835052">
    <property type="component" value="Unassembled WGS sequence"/>
</dbReference>
<gene>
    <name evidence="6" type="ORF">CAUJ_LOCUS9927</name>
</gene>
<accession>A0A8S1HHW0</accession>
<evidence type="ECO:0000256" key="1">
    <source>
        <dbReference type="ARBA" id="ARBA00004635"/>
    </source>
</evidence>
<protein>
    <recommendedName>
        <fullName evidence="5">CYRIA/CYRIB Rac1 binding domain-containing protein</fullName>
    </recommendedName>
</protein>
<name>A0A8S1HHW0_9PELO</name>
<dbReference type="OrthoDB" id="60973at2759"/>
<keyword evidence="7" id="KW-1185">Reference proteome</keyword>
<comment type="caution">
    <text evidence="6">The sequence shown here is derived from an EMBL/GenBank/DDBJ whole genome shotgun (WGS) entry which is preliminary data.</text>
</comment>
<dbReference type="InterPro" id="IPR009828">
    <property type="entry name" value="CYRIA/CYRIB_Rac1-bd"/>
</dbReference>
<organism evidence="6 7">
    <name type="scientific">Caenorhabditis auriculariae</name>
    <dbReference type="NCBI Taxonomy" id="2777116"/>
    <lineage>
        <taxon>Eukaryota</taxon>
        <taxon>Metazoa</taxon>
        <taxon>Ecdysozoa</taxon>
        <taxon>Nematoda</taxon>
        <taxon>Chromadorea</taxon>
        <taxon>Rhabditida</taxon>
        <taxon>Rhabditina</taxon>
        <taxon>Rhabditomorpha</taxon>
        <taxon>Rhabditoidea</taxon>
        <taxon>Rhabditidae</taxon>
        <taxon>Peloderinae</taxon>
        <taxon>Caenorhabditis</taxon>
    </lineage>
</organism>
<evidence type="ECO:0000313" key="6">
    <source>
        <dbReference type="EMBL" id="CAD6194008.1"/>
    </source>
</evidence>
<keyword evidence="3" id="KW-0472">Membrane</keyword>
<sequence>MPSNGGSSDASCLEVIRAAIRSHTDNFPSKWVELFVDFENAVPTEAEKVLFDVADEVLVKCDRALLDLNSYSLGEVLLRQGAHDVQNKDMALEMLIQFEPYLVRMNSYLELSRLVEKLVPELLWELTSGPLPLEEQLISRQAIAKQLAQIINFSIEFDNARSKVPIMTNDLALYRRVCHVHGEYGQPDRTYSEEQLGEICAFISMFNPMHKSLQRSVENFIKQHPSMPLANTTDSFVTIVNVCRFMLTNKDTLDIMQRQTRLLCARVMVGLIVLFDHVSPNGAFCDSPINFRSVVALIRTHTSGEQMQNLIDILRYNTRSYRDGNIPRTTRQLLDGDL</sequence>
<evidence type="ECO:0000313" key="7">
    <source>
        <dbReference type="Proteomes" id="UP000835052"/>
    </source>
</evidence>